<keyword evidence="2" id="KW-0186">Copper</keyword>
<keyword evidence="4" id="KW-1133">Transmembrane helix</keyword>
<dbReference type="AlphaFoldDB" id="A0A397ILS4"/>
<feature type="binding site" evidence="2">
    <location>
        <position position="126"/>
    </location>
    <ligand>
        <name>Cu cation</name>
        <dbReference type="ChEBI" id="CHEBI:23378"/>
    </ligand>
</feature>
<feature type="binding site" evidence="2">
    <location>
        <position position="122"/>
    </location>
    <ligand>
        <name>Cu cation</name>
        <dbReference type="ChEBI" id="CHEBI:23378"/>
    </ligand>
</feature>
<protein>
    <recommendedName>
        <fullName evidence="7">Thioredoxin domain-containing protein</fullName>
    </recommendedName>
</protein>
<keyword evidence="3" id="KW-1015">Disulfide bond</keyword>
<comment type="similarity">
    <text evidence="1">Belongs to the SCO1/2 family.</text>
</comment>
<evidence type="ECO:0000256" key="3">
    <source>
        <dbReference type="PIRSR" id="PIRSR603782-2"/>
    </source>
</evidence>
<evidence type="ECO:0000256" key="4">
    <source>
        <dbReference type="SAM" id="Phobius"/>
    </source>
</evidence>
<dbReference type="OrthoDB" id="270009at2759"/>
<feature type="disulfide bond" description="Redox-active" evidence="3">
    <location>
        <begin position="122"/>
        <end position="126"/>
    </location>
</feature>
<accession>A0A397ILS4</accession>
<keyword evidence="2" id="KW-0479">Metal-binding</keyword>
<evidence type="ECO:0000313" key="6">
    <source>
        <dbReference type="Proteomes" id="UP000266861"/>
    </source>
</evidence>
<dbReference type="Proteomes" id="UP000266861">
    <property type="component" value="Unassembled WGS sequence"/>
</dbReference>
<dbReference type="SUPFAM" id="SSF52833">
    <property type="entry name" value="Thioredoxin-like"/>
    <property type="match status" value="1"/>
</dbReference>
<name>A0A397ILS4_9GLOM</name>
<dbReference type="GO" id="GO:0046872">
    <property type="term" value="F:metal ion binding"/>
    <property type="evidence" value="ECO:0007669"/>
    <property type="project" value="UniProtKB-KW"/>
</dbReference>
<dbReference type="InterPro" id="IPR036249">
    <property type="entry name" value="Thioredoxin-like_sf"/>
</dbReference>
<dbReference type="GO" id="GO:0005739">
    <property type="term" value="C:mitochondrion"/>
    <property type="evidence" value="ECO:0007669"/>
    <property type="project" value="GOC"/>
</dbReference>
<dbReference type="Gene3D" id="3.40.30.10">
    <property type="entry name" value="Glutaredoxin"/>
    <property type="match status" value="1"/>
</dbReference>
<dbReference type="STRING" id="1348612.A0A397ILS4"/>
<keyword evidence="6" id="KW-1185">Reference proteome</keyword>
<dbReference type="Pfam" id="PF02630">
    <property type="entry name" value="SCO1-SenC"/>
    <property type="match status" value="1"/>
</dbReference>
<proteinExistence type="inferred from homology"/>
<evidence type="ECO:0000313" key="5">
    <source>
        <dbReference type="EMBL" id="RHZ74134.1"/>
    </source>
</evidence>
<comment type="caution">
    <text evidence="5">The sequence shown here is derived from an EMBL/GenBank/DDBJ whole genome shotgun (WGS) entry which is preliminary data.</text>
</comment>
<evidence type="ECO:0008006" key="7">
    <source>
        <dbReference type="Google" id="ProtNLM"/>
    </source>
</evidence>
<sequence>MTPNKNKRSGSFTWKIFVVFVYAGIELYFYFNYEKQKLNAKRKEESVSKTLESLTAPPLKFYGRICHIKSFSSLKYWMPLDSLHHKPNIGEPFELVNQDGQTVSDKNFLGKFLLVYFGFTHCPDICPVELNKMAKITDIVLMNNEFSWRINRMN</sequence>
<feature type="transmembrane region" description="Helical" evidence="4">
    <location>
        <begin position="12"/>
        <end position="33"/>
    </location>
</feature>
<reference evidence="5 6" key="1">
    <citation type="submission" date="2018-08" db="EMBL/GenBank/DDBJ databases">
        <title>Genome and evolution of the arbuscular mycorrhizal fungus Diversispora epigaea (formerly Glomus versiforme) and its bacterial endosymbionts.</title>
        <authorList>
            <person name="Sun X."/>
            <person name="Fei Z."/>
            <person name="Harrison M."/>
        </authorList>
    </citation>
    <scope>NUCLEOTIDE SEQUENCE [LARGE SCALE GENOMIC DNA]</scope>
    <source>
        <strain evidence="5 6">IT104</strain>
    </source>
</reference>
<dbReference type="GO" id="GO:0033617">
    <property type="term" value="P:mitochondrial respiratory chain complex IV assembly"/>
    <property type="evidence" value="ECO:0007669"/>
    <property type="project" value="TreeGrafter"/>
</dbReference>
<organism evidence="5 6">
    <name type="scientific">Diversispora epigaea</name>
    <dbReference type="NCBI Taxonomy" id="1348612"/>
    <lineage>
        <taxon>Eukaryota</taxon>
        <taxon>Fungi</taxon>
        <taxon>Fungi incertae sedis</taxon>
        <taxon>Mucoromycota</taxon>
        <taxon>Glomeromycotina</taxon>
        <taxon>Glomeromycetes</taxon>
        <taxon>Diversisporales</taxon>
        <taxon>Diversisporaceae</taxon>
        <taxon>Diversispora</taxon>
    </lineage>
</organism>
<keyword evidence="4" id="KW-0812">Transmembrane</keyword>
<dbReference type="CDD" id="cd02968">
    <property type="entry name" value="SCO"/>
    <property type="match status" value="1"/>
</dbReference>
<dbReference type="PANTHER" id="PTHR12151:SF5">
    <property type="entry name" value="AT19154P"/>
    <property type="match status" value="1"/>
</dbReference>
<dbReference type="EMBL" id="PQFF01000210">
    <property type="protein sequence ID" value="RHZ74134.1"/>
    <property type="molecule type" value="Genomic_DNA"/>
</dbReference>
<keyword evidence="4" id="KW-0472">Membrane</keyword>
<evidence type="ECO:0000256" key="1">
    <source>
        <dbReference type="ARBA" id="ARBA00010996"/>
    </source>
</evidence>
<evidence type="ECO:0000256" key="2">
    <source>
        <dbReference type="PIRSR" id="PIRSR603782-1"/>
    </source>
</evidence>
<dbReference type="PANTHER" id="PTHR12151">
    <property type="entry name" value="ELECTRON TRANSPORT PROTIN SCO1/SENC FAMILY MEMBER"/>
    <property type="match status" value="1"/>
</dbReference>
<gene>
    <name evidence="5" type="ORF">Glove_227g68</name>
</gene>
<dbReference type="InterPro" id="IPR003782">
    <property type="entry name" value="SCO1/SenC"/>
</dbReference>